<proteinExistence type="predicted"/>
<dbReference type="KEGG" id="vg:6369866"/>
<dbReference type="GeneID" id="6369866"/>
<evidence type="ECO:0000313" key="1">
    <source>
        <dbReference type="EMBL" id="BAG41691.1"/>
    </source>
</evidence>
<dbReference type="EMBL" id="AB366653">
    <property type="protein sequence ID" value="BAG41691.1"/>
    <property type="molecule type" value="Genomic_DNA"/>
</dbReference>
<evidence type="ECO:0000313" key="2">
    <source>
        <dbReference type="Proteomes" id="UP000001034"/>
    </source>
</evidence>
<accession>B2ZYE5</accession>
<sequence>MRDYRSTSGVWFEPIAEDPLTSDIIALSHAYKTAPLKEVRMCVPFPKSLLGRKWDETALAVVSTLKPTYIRVTEGALKTDWRPGRVTVGVDKNNVIQWGNTEIEVTAYVPDTFTQAQIAEVQDLLNGNGALLSISGRG</sequence>
<reference evidence="1 2" key="1">
    <citation type="journal article" date="2010" name="Virology">
        <title>A jumbo phage infecting the phytopathogen Ralstonia solanacearum defines a new lineage of the Myoviridae family.</title>
        <authorList>
            <person name="Yamada T."/>
            <person name="Satoh S."/>
            <person name="Ishikawa H."/>
            <person name="Fujiwara A."/>
            <person name="Kawasaki T."/>
            <person name="Fujie M."/>
            <person name="Ogata H."/>
        </authorList>
    </citation>
    <scope>NUCLEOTIDE SEQUENCE [LARGE SCALE GENOMIC DNA]</scope>
</reference>
<protein>
    <submittedName>
        <fullName evidence="1">Uncharacterized protein</fullName>
    </submittedName>
</protein>
<keyword evidence="2" id="KW-1185">Reference proteome</keyword>
<dbReference type="RefSeq" id="YP_001950121.1">
    <property type="nucleotide sequence ID" value="NC_010811.2"/>
</dbReference>
<name>B2ZYE5_9CAUD</name>
<dbReference type="Proteomes" id="UP000001034">
    <property type="component" value="Segment"/>
</dbReference>
<organism evidence="1 2">
    <name type="scientific">Ralstonia phage phiRSL1</name>
    <dbReference type="NCBI Taxonomy" id="1980924"/>
    <lineage>
        <taxon>Viruses</taxon>
        <taxon>Duplodnaviria</taxon>
        <taxon>Heunggongvirae</taxon>
        <taxon>Uroviricota</taxon>
        <taxon>Caudoviricetes</taxon>
        <taxon>Mieseafarmvirus</taxon>
        <taxon>Mieseafarmvirus RSL1</taxon>
    </lineage>
</organism>